<protein>
    <submittedName>
        <fullName evidence="1">Uncharacterized protein</fullName>
    </submittedName>
</protein>
<dbReference type="Proteomes" id="UP000029228">
    <property type="component" value="Unassembled WGS sequence"/>
</dbReference>
<proteinExistence type="predicted"/>
<dbReference type="EMBL" id="BBMR01000004">
    <property type="protein sequence ID" value="GAL19593.1"/>
    <property type="molecule type" value="Genomic_DNA"/>
</dbReference>
<dbReference type="STRING" id="990268.JCM19235_949"/>
<evidence type="ECO:0000313" key="1">
    <source>
        <dbReference type="EMBL" id="GAL19593.1"/>
    </source>
</evidence>
<accession>A0A090RYG5</accession>
<name>A0A090RYG5_9VIBR</name>
<organism evidence="1 2">
    <name type="scientific">Vibrio maritimus</name>
    <dbReference type="NCBI Taxonomy" id="990268"/>
    <lineage>
        <taxon>Bacteria</taxon>
        <taxon>Pseudomonadati</taxon>
        <taxon>Pseudomonadota</taxon>
        <taxon>Gammaproteobacteria</taxon>
        <taxon>Vibrionales</taxon>
        <taxon>Vibrionaceae</taxon>
        <taxon>Vibrio</taxon>
    </lineage>
</organism>
<sequence>MNRICYVQPTINKPCNRLLFTLKKHSEAHNEEHLIIHSASGGYSEDFIALTKDFYLKM</sequence>
<evidence type="ECO:0000313" key="2">
    <source>
        <dbReference type="Proteomes" id="UP000029228"/>
    </source>
</evidence>
<gene>
    <name evidence="1" type="ORF">JCM19235_949</name>
</gene>
<keyword evidence="2" id="KW-1185">Reference proteome</keyword>
<dbReference type="AlphaFoldDB" id="A0A090RYG5"/>
<comment type="caution">
    <text evidence="1">The sequence shown here is derived from an EMBL/GenBank/DDBJ whole genome shotgun (WGS) entry which is preliminary data.</text>
</comment>
<reference evidence="1 2" key="1">
    <citation type="submission" date="2014-09" db="EMBL/GenBank/DDBJ databases">
        <title>Vibrio maritimus JCM 19235. (C45) whole genome shotgun sequence.</title>
        <authorList>
            <person name="Sawabe T."/>
            <person name="Meirelles P."/>
            <person name="Nakanishi M."/>
            <person name="Sayaka M."/>
            <person name="Hattori M."/>
            <person name="Ohkuma M."/>
        </authorList>
    </citation>
    <scope>NUCLEOTIDE SEQUENCE [LARGE SCALE GENOMIC DNA]</scope>
    <source>
        <strain evidence="2">JCM19235</strain>
    </source>
</reference>